<dbReference type="InterPro" id="IPR025544">
    <property type="entry name" value="YhzD"/>
</dbReference>
<dbReference type="Proteomes" id="UP000257143">
    <property type="component" value="Unassembled WGS sequence"/>
</dbReference>
<protein>
    <recommendedName>
        <fullName evidence="3">YhzD-like protein</fullName>
    </recommendedName>
</protein>
<accession>A0A3D8PT68</accession>
<dbReference type="AlphaFoldDB" id="A0A3D8PT68"/>
<sequence length="61" mass="6910">MAKYFLTVFDQTGKNLYDASFTAANNIGAKEIGLKKLEELNYSKHTHRCVTADGKLVLFQR</sequence>
<organism evidence="1 2">
    <name type="scientific">Oceanobacillus arenosus</name>
    <dbReference type="NCBI Taxonomy" id="1229153"/>
    <lineage>
        <taxon>Bacteria</taxon>
        <taxon>Bacillati</taxon>
        <taxon>Bacillota</taxon>
        <taxon>Bacilli</taxon>
        <taxon>Bacillales</taxon>
        <taxon>Bacillaceae</taxon>
        <taxon>Oceanobacillus</taxon>
    </lineage>
</organism>
<comment type="caution">
    <text evidence="1">The sequence shown here is derived from an EMBL/GenBank/DDBJ whole genome shotgun (WGS) entry which is preliminary data.</text>
</comment>
<reference evidence="2" key="1">
    <citation type="submission" date="2017-11" db="EMBL/GenBank/DDBJ databases">
        <authorList>
            <person name="Zhu W."/>
        </authorList>
    </citation>
    <scope>NUCLEOTIDE SEQUENCE [LARGE SCALE GENOMIC DNA]</scope>
    <source>
        <strain evidence="2">CAU 1183</strain>
    </source>
</reference>
<evidence type="ECO:0000313" key="1">
    <source>
        <dbReference type="EMBL" id="RDW18175.1"/>
    </source>
</evidence>
<dbReference type="OrthoDB" id="2355652at2"/>
<dbReference type="EMBL" id="PIOC01000017">
    <property type="protein sequence ID" value="RDW18175.1"/>
    <property type="molecule type" value="Genomic_DNA"/>
</dbReference>
<keyword evidence="2" id="KW-1185">Reference proteome</keyword>
<name>A0A3D8PT68_9BACI</name>
<dbReference type="RefSeq" id="WP_115773356.1">
    <property type="nucleotide sequence ID" value="NZ_PIOC01000017.1"/>
</dbReference>
<gene>
    <name evidence="1" type="ORF">CWR48_11340</name>
</gene>
<proteinExistence type="predicted"/>
<evidence type="ECO:0008006" key="3">
    <source>
        <dbReference type="Google" id="ProtNLM"/>
    </source>
</evidence>
<dbReference type="Pfam" id="PF14120">
    <property type="entry name" value="YhzD"/>
    <property type="match status" value="1"/>
</dbReference>
<evidence type="ECO:0000313" key="2">
    <source>
        <dbReference type="Proteomes" id="UP000257143"/>
    </source>
</evidence>